<reference evidence="2 3" key="1">
    <citation type="journal article" date="2014" name="BMC Genomics">
        <title>Comparative genome sequencing reveals chemotype-specific gene clusters in the toxigenic black mold Stachybotrys.</title>
        <authorList>
            <person name="Semeiks J."/>
            <person name="Borek D."/>
            <person name="Otwinowski Z."/>
            <person name="Grishin N.V."/>
        </authorList>
    </citation>
    <scope>NUCLEOTIDE SEQUENCE [LARGE SCALE GENOMIC DNA]</scope>
    <source>
        <strain evidence="3">CBS 109288 / IBT 7711</strain>
    </source>
</reference>
<dbReference type="PANTHER" id="PTHR38166:SF1">
    <property type="entry name" value="C2H2-TYPE DOMAIN-CONTAINING PROTEIN"/>
    <property type="match status" value="1"/>
</dbReference>
<sequence length="655" mass="73148">MLPFSGDSSELDTAGNNNPSNTGDASIPTRNHKISLTTFESPTTSDHGLSDDGLFRHFGGGLNVREHEDRTTDFSRIEQERALDEATSPDPEGELSLPLQSLRVQPTVPLPDVLSSVSSATGASLSLPPDAMSSMNLSQSHQSGDFEQYETLPNSANEGHHLFPWRYQFEWKDASLLFAGEPFGVNEAVKPSTSRLCSASGSEPTMVPEPRPSSHVGPTSIEMNEGLLFGMGSGSFPEEVLAELHDIEDEELDTAAPDSTLTFLALETTIDCLVRVLLYDYLRSHAPQKTDKHKKAQPASDRRRAGETAGTTNGRVGKPSKRPNRRNRRHTVDGNEESEDENAHPEDWSSNPSIHLKKKVWAACPFLRRDFDEYQNTCIRKLTTITRMKDHLRNKHYRQYCASCYQVFGMMYSKHGVLPEIPTHDCKPRSTAPIDLLTHEKYKAIKGYADRTKSFEEQLDHYFSVLFPGERAIMKRMLAPFAVMQLERAEDYLDSDRVHALINETLEREDCKKRDRKHVVDVALGKFNYEIIRYEDARSASGGKTDRDAESIRGEHSSLPGDIDPSTAQKMDAKGTPQAFECAQTYHSLDGSGESAYGDGPFGDQQTIVGGNGCFRDIDEEVPWMPMFEANNSSIPNTYSDHLTEAELFNEILDF</sequence>
<accession>A0A084BAN6</accession>
<protein>
    <recommendedName>
        <fullName evidence="4">C2H2-type domain-containing protein</fullName>
    </recommendedName>
</protein>
<feature type="compositionally biased region" description="Polar residues" evidence="1">
    <location>
        <begin position="14"/>
        <end position="24"/>
    </location>
</feature>
<gene>
    <name evidence="2" type="ORF">S7711_05046</name>
</gene>
<feature type="compositionally biased region" description="Basic residues" evidence="1">
    <location>
        <begin position="318"/>
        <end position="329"/>
    </location>
</feature>
<dbReference type="Proteomes" id="UP000028045">
    <property type="component" value="Unassembled WGS sequence"/>
</dbReference>
<evidence type="ECO:0000256" key="1">
    <source>
        <dbReference type="SAM" id="MobiDB-lite"/>
    </source>
</evidence>
<proteinExistence type="predicted"/>
<dbReference type="AlphaFoldDB" id="A0A084BAN6"/>
<dbReference type="PANTHER" id="PTHR38166">
    <property type="entry name" value="C2H2-TYPE DOMAIN-CONTAINING PROTEIN-RELATED"/>
    <property type="match status" value="1"/>
</dbReference>
<feature type="region of interest" description="Disordered" evidence="1">
    <location>
        <begin position="1"/>
        <end position="52"/>
    </location>
</feature>
<feature type="region of interest" description="Disordered" evidence="1">
    <location>
        <begin position="195"/>
        <end position="217"/>
    </location>
</feature>
<organism evidence="2 3">
    <name type="scientific">Stachybotrys chartarum (strain CBS 109288 / IBT 7711)</name>
    <name type="common">Toxic black mold</name>
    <name type="synonym">Stilbospora chartarum</name>
    <dbReference type="NCBI Taxonomy" id="1280523"/>
    <lineage>
        <taxon>Eukaryota</taxon>
        <taxon>Fungi</taxon>
        <taxon>Dikarya</taxon>
        <taxon>Ascomycota</taxon>
        <taxon>Pezizomycotina</taxon>
        <taxon>Sordariomycetes</taxon>
        <taxon>Hypocreomycetidae</taxon>
        <taxon>Hypocreales</taxon>
        <taxon>Stachybotryaceae</taxon>
        <taxon>Stachybotrys</taxon>
    </lineage>
</organism>
<keyword evidence="3" id="KW-1185">Reference proteome</keyword>
<feature type="region of interest" description="Disordered" evidence="1">
    <location>
        <begin position="287"/>
        <end position="350"/>
    </location>
</feature>
<dbReference type="EMBL" id="KL647503">
    <property type="protein sequence ID" value="KEY74615.1"/>
    <property type="molecule type" value="Genomic_DNA"/>
</dbReference>
<feature type="compositionally biased region" description="Basic and acidic residues" evidence="1">
    <location>
        <begin position="540"/>
        <end position="556"/>
    </location>
</feature>
<dbReference type="HOGENOM" id="CLU_026246_0_0_1"/>
<evidence type="ECO:0008006" key="4">
    <source>
        <dbReference type="Google" id="ProtNLM"/>
    </source>
</evidence>
<evidence type="ECO:0000313" key="2">
    <source>
        <dbReference type="EMBL" id="KEY74615.1"/>
    </source>
</evidence>
<name>A0A084BAN6_STACB</name>
<evidence type="ECO:0000313" key="3">
    <source>
        <dbReference type="Proteomes" id="UP000028045"/>
    </source>
</evidence>
<feature type="region of interest" description="Disordered" evidence="1">
    <location>
        <begin position="540"/>
        <end position="571"/>
    </location>
</feature>
<dbReference type="OrthoDB" id="3521097at2759"/>
<feature type="compositionally biased region" description="Polar residues" evidence="1">
    <location>
        <begin position="34"/>
        <end position="47"/>
    </location>
</feature>